<dbReference type="GO" id="GO:0005911">
    <property type="term" value="C:cell-cell junction"/>
    <property type="evidence" value="ECO:0007669"/>
    <property type="project" value="TreeGrafter"/>
</dbReference>
<dbReference type="InterPro" id="IPR013783">
    <property type="entry name" value="Ig-like_fold"/>
</dbReference>
<dbReference type="InterPro" id="IPR051275">
    <property type="entry name" value="Cell_adhesion_signaling"/>
</dbReference>
<keyword evidence="4" id="KW-0325">Glycoprotein</keyword>
<dbReference type="CDD" id="cd00096">
    <property type="entry name" value="Ig"/>
    <property type="match status" value="1"/>
</dbReference>
<comment type="subcellular location">
    <subcellularLocation>
        <location evidence="1">Membrane</location>
        <topology evidence="1">Single-pass type I membrane protein</topology>
    </subcellularLocation>
</comment>
<dbReference type="PANTHER" id="PTHR11640:SF31">
    <property type="entry name" value="IRREGULAR CHIASM C-ROUGHEST PROTEIN-RELATED"/>
    <property type="match status" value="1"/>
</dbReference>
<dbReference type="SMART" id="SM00409">
    <property type="entry name" value="IG"/>
    <property type="match status" value="4"/>
</dbReference>
<dbReference type="PROSITE" id="PS50835">
    <property type="entry name" value="IG_LIKE"/>
    <property type="match status" value="4"/>
</dbReference>
<protein>
    <submittedName>
        <fullName evidence="9">Nephrin</fullName>
    </submittedName>
</protein>
<feature type="domain" description="Ig-like" evidence="6">
    <location>
        <begin position="715"/>
        <end position="818"/>
    </location>
</feature>
<reference evidence="9" key="1">
    <citation type="submission" date="2016-06" db="UniProtKB">
        <authorList>
            <consortium name="WormBaseParasite"/>
        </authorList>
    </citation>
    <scope>IDENTIFICATION</scope>
</reference>
<accession>A0A183A787</accession>
<evidence type="ECO:0000313" key="9">
    <source>
        <dbReference type="WBParaSite" id="ECPE_0000282501-mRNA-1"/>
    </source>
</evidence>
<evidence type="ECO:0000256" key="1">
    <source>
        <dbReference type="ARBA" id="ARBA00004479"/>
    </source>
</evidence>
<dbReference type="WBParaSite" id="ECPE_0000282501-mRNA-1">
    <property type="protein sequence ID" value="ECPE_0000282501-mRNA-1"/>
    <property type="gene ID" value="ECPE_0000282501"/>
</dbReference>
<dbReference type="AlphaFoldDB" id="A0A183A787"/>
<keyword evidence="8" id="KW-1185">Reference proteome</keyword>
<keyword evidence="5" id="KW-0393">Immunoglobulin domain</keyword>
<dbReference type="SMART" id="SM00408">
    <property type="entry name" value="IGc2"/>
    <property type="match status" value="2"/>
</dbReference>
<dbReference type="Gene3D" id="2.60.40.10">
    <property type="entry name" value="Immunoglobulins"/>
    <property type="match status" value="4"/>
</dbReference>
<feature type="domain" description="Ig-like" evidence="6">
    <location>
        <begin position="483"/>
        <end position="583"/>
    </location>
</feature>
<dbReference type="Proteomes" id="UP000272942">
    <property type="component" value="Unassembled WGS sequence"/>
</dbReference>
<evidence type="ECO:0000256" key="3">
    <source>
        <dbReference type="ARBA" id="ARBA00023157"/>
    </source>
</evidence>
<organism evidence="9">
    <name type="scientific">Echinostoma caproni</name>
    <dbReference type="NCBI Taxonomy" id="27848"/>
    <lineage>
        <taxon>Eukaryota</taxon>
        <taxon>Metazoa</taxon>
        <taxon>Spiralia</taxon>
        <taxon>Lophotrochozoa</taxon>
        <taxon>Platyhelminthes</taxon>
        <taxon>Trematoda</taxon>
        <taxon>Digenea</taxon>
        <taxon>Plagiorchiida</taxon>
        <taxon>Echinostomata</taxon>
        <taxon>Echinostomatoidea</taxon>
        <taxon>Echinostomatidae</taxon>
        <taxon>Echinostoma</taxon>
    </lineage>
</organism>
<dbReference type="InterPro" id="IPR036179">
    <property type="entry name" value="Ig-like_dom_sf"/>
</dbReference>
<feature type="domain" description="Ig-like" evidence="6">
    <location>
        <begin position="213"/>
        <end position="316"/>
    </location>
</feature>
<dbReference type="InterPro" id="IPR003599">
    <property type="entry name" value="Ig_sub"/>
</dbReference>
<dbReference type="SUPFAM" id="SSF48726">
    <property type="entry name" value="Immunoglobulin"/>
    <property type="match status" value="4"/>
</dbReference>
<dbReference type="InterPro" id="IPR003598">
    <property type="entry name" value="Ig_sub2"/>
</dbReference>
<sequence>MGLCRLSPLHRTDARHADLPCYKVDPPQRIRDDSISSNRRRLTLTVEPNELIGGLNQSILLRCLLSRVPSHDDSVYVIWRFRHSREPPPPANWAFMHQDDDIARCPEPPGSCELVNQYGKLKTGMAELNARSSTSSFLDRDQIARRQLHTLRLHQITWKFDGTFQCYVLLNLDAMEARTSLRVLSAPRHPTFIQMIKEASEGQIWTSVKDGKPGLIPQNKWKLTVGKSHYFACVVYEANPQAQVTWIVRRRDGTLRTLRMNQPARYNYIKWRPFDAFVDLKESDDLSYLEDEGLIECRAENSVGKASSAQSMLDLNFAPVIQPFPSPVIRILENGNLSVNCLVQAKPTATVRWSDGQKRNVSDPPVVQVRSNITANVGERLEVSCRVDANPPATTVYWSFTPTGHHGSWNETSLRQREGNQLLLASVRREHEGMYTCHAVTVPKLSKLLNSESVPDANHRWWQSRATSSASLRLVVNYTPGQPSVSILSPKPILEGSLVRIQCLVNSHESGFPKPKFHWIRRSLLEMLTGTQTVLQSPSMHLETQANGSTLRINSSVVADSGIYTCYARNVVGISPPSEVLLSVEGKPCLIEGPPATQTFIATPPVGLMEFTTENHLSGLYLAKTKKLSQLVPAERSYPRVVLTCNFVSNSKLSVQWMYRSQSTTSNKWMALQPVGPSSAVSLPSGYALETHANLLPEVNLWHIRAMLTIPQTGPSSIELDPGSTCTFKHASDLLQREAIDANYACVASNPYGVTQKQSQVTVVLALLNPAALRVAWTSEHTFFTAMWIKRFTQANSTIYQCHVANSVGNRTVARSVTVPCKYEAIDCQF</sequence>
<evidence type="ECO:0000256" key="4">
    <source>
        <dbReference type="ARBA" id="ARBA00023180"/>
    </source>
</evidence>
<evidence type="ECO:0000313" key="8">
    <source>
        <dbReference type="Proteomes" id="UP000272942"/>
    </source>
</evidence>
<keyword evidence="2" id="KW-0472">Membrane</keyword>
<dbReference type="EMBL" id="UZAN01039881">
    <property type="protein sequence ID" value="VDP67540.1"/>
    <property type="molecule type" value="Genomic_DNA"/>
</dbReference>
<feature type="domain" description="Ig-like" evidence="6">
    <location>
        <begin position="364"/>
        <end position="455"/>
    </location>
</feature>
<evidence type="ECO:0000313" key="7">
    <source>
        <dbReference type="EMBL" id="VDP67540.1"/>
    </source>
</evidence>
<evidence type="ECO:0000256" key="2">
    <source>
        <dbReference type="ARBA" id="ARBA00023136"/>
    </source>
</evidence>
<name>A0A183A787_9TREM</name>
<keyword evidence="3" id="KW-1015">Disulfide bond</keyword>
<proteinExistence type="predicted"/>
<dbReference type="PANTHER" id="PTHR11640">
    <property type="entry name" value="NEPHRIN"/>
    <property type="match status" value="1"/>
</dbReference>
<dbReference type="GO" id="GO:0005886">
    <property type="term" value="C:plasma membrane"/>
    <property type="evidence" value="ECO:0007669"/>
    <property type="project" value="TreeGrafter"/>
</dbReference>
<evidence type="ECO:0000259" key="6">
    <source>
        <dbReference type="PROSITE" id="PS50835"/>
    </source>
</evidence>
<dbReference type="GO" id="GO:0098609">
    <property type="term" value="P:cell-cell adhesion"/>
    <property type="evidence" value="ECO:0007669"/>
    <property type="project" value="TreeGrafter"/>
</dbReference>
<gene>
    <name evidence="7" type="ORF">ECPE_LOCUS2822</name>
</gene>
<dbReference type="GO" id="GO:0050839">
    <property type="term" value="F:cell adhesion molecule binding"/>
    <property type="evidence" value="ECO:0007669"/>
    <property type="project" value="TreeGrafter"/>
</dbReference>
<reference evidence="7 8" key="2">
    <citation type="submission" date="2018-11" db="EMBL/GenBank/DDBJ databases">
        <authorList>
            <consortium name="Pathogen Informatics"/>
        </authorList>
    </citation>
    <scope>NUCLEOTIDE SEQUENCE [LARGE SCALE GENOMIC DNA]</scope>
    <source>
        <strain evidence="7 8">Egypt</strain>
    </source>
</reference>
<dbReference type="Pfam" id="PF13927">
    <property type="entry name" value="Ig_3"/>
    <property type="match status" value="2"/>
</dbReference>
<dbReference type="OrthoDB" id="6252736at2759"/>
<evidence type="ECO:0000256" key="5">
    <source>
        <dbReference type="ARBA" id="ARBA00023319"/>
    </source>
</evidence>
<dbReference type="InterPro" id="IPR007110">
    <property type="entry name" value="Ig-like_dom"/>
</dbReference>